<feature type="region of interest" description="Disordered" evidence="1">
    <location>
        <begin position="1"/>
        <end position="50"/>
    </location>
</feature>
<feature type="domain" description="Reverse transcriptase" evidence="2">
    <location>
        <begin position="340"/>
        <end position="528"/>
    </location>
</feature>
<dbReference type="GO" id="GO:0071897">
    <property type="term" value="P:DNA biosynthetic process"/>
    <property type="evidence" value="ECO:0007669"/>
    <property type="project" value="UniProtKB-ARBA"/>
</dbReference>
<dbReference type="PANTHER" id="PTHR33050:SF7">
    <property type="entry name" value="RIBONUCLEASE H"/>
    <property type="match status" value="1"/>
</dbReference>
<dbReference type="Proteomes" id="UP000037510">
    <property type="component" value="Unassembled WGS sequence"/>
</dbReference>
<feature type="compositionally biased region" description="Low complexity" evidence="1">
    <location>
        <begin position="26"/>
        <end position="42"/>
    </location>
</feature>
<dbReference type="InterPro" id="IPR043128">
    <property type="entry name" value="Rev_trsase/Diguanyl_cyclase"/>
</dbReference>
<feature type="compositionally biased region" description="Basic and acidic residues" evidence="1">
    <location>
        <begin position="266"/>
        <end position="302"/>
    </location>
</feature>
<evidence type="ECO:0000256" key="1">
    <source>
        <dbReference type="SAM" id="MobiDB-lite"/>
    </source>
</evidence>
<gene>
    <name evidence="3" type="ORF">OBRU01_24570</name>
</gene>
<name>A0A0L7KM12_OPEBR</name>
<comment type="caution">
    <text evidence="3">The sequence shown here is derived from an EMBL/GenBank/DDBJ whole genome shotgun (WGS) entry which is preliminary data.</text>
</comment>
<protein>
    <submittedName>
        <fullName evidence="3">Putative transposon Ty3-I Gag-Pol polyprotein</fullName>
    </submittedName>
</protein>
<organism evidence="3 4">
    <name type="scientific">Operophtera brumata</name>
    <name type="common">Winter moth</name>
    <name type="synonym">Phalaena brumata</name>
    <dbReference type="NCBI Taxonomy" id="104452"/>
    <lineage>
        <taxon>Eukaryota</taxon>
        <taxon>Metazoa</taxon>
        <taxon>Ecdysozoa</taxon>
        <taxon>Arthropoda</taxon>
        <taxon>Hexapoda</taxon>
        <taxon>Insecta</taxon>
        <taxon>Pterygota</taxon>
        <taxon>Neoptera</taxon>
        <taxon>Endopterygota</taxon>
        <taxon>Lepidoptera</taxon>
        <taxon>Glossata</taxon>
        <taxon>Ditrysia</taxon>
        <taxon>Geometroidea</taxon>
        <taxon>Geometridae</taxon>
        <taxon>Larentiinae</taxon>
        <taxon>Operophtera</taxon>
    </lineage>
</organism>
<proteinExistence type="predicted"/>
<dbReference type="AlphaFoldDB" id="A0A0L7KM12"/>
<dbReference type="CDD" id="cd03714">
    <property type="entry name" value="RT_DIRS1"/>
    <property type="match status" value="1"/>
</dbReference>
<feature type="non-terminal residue" evidence="3">
    <location>
        <position position="675"/>
    </location>
</feature>
<dbReference type="Gene3D" id="3.30.70.270">
    <property type="match status" value="1"/>
</dbReference>
<keyword evidence="4" id="KW-1185">Reference proteome</keyword>
<dbReference type="EMBL" id="JTDY01009080">
    <property type="protein sequence ID" value="KOB64126.1"/>
    <property type="molecule type" value="Genomic_DNA"/>
</dbReference>
<dbReference type="PROSITE" id="PS50878">
    <property type="entry name" value="RT_POL"/>
    <property type="match status" value="1"/>
</dbReference>
<evidence type="ECO:0000259" key="2">
    <source>
        <dbReference type="PROSITE" id="PS50878"/>
    </source>
</evidence>
<dbReference type="Pfam" id="PF00078">
    <property type="entry name" value="RVT_1"/>
    <property type="match status" value="1"/>
</dbReference>
<dbReference type="InterPro" id="IPR043502">
    <property type="entry name" value="DNA/RNA_pol_sf"/>
</dbReference>
<accession>A0A0L7KM12</accession>
<dbReference type="InterPro" id="IPR000477">
    <property type="entry name" value="RT_dom"/>
</dbReference>
<reference evidence="3 4" key="1">
    <citation type="journal article" date="2015" name="Genome Biol. Evol.">
        <title>The genome of winter moth (Operophtera brumata) provides a genomic perspective on sexual dimorphism and phenology.</title>
        <authorList>
            <person name="Derks M.F."/>
            <person name="Smit S."/>
            <person name="Salis L."/>
            <person name="Schijlen E."/>
            <person name="Bossers A."/>
            <person name="Mateman C."/>
            <person name="Pijl A.S."/>
            <person name="de Ridder D."/>
            <person name="Groenen M.A."/>
            <person name="Visser M.E."/>
            <person name="Megens H.J."/>
        </authorList>
    </citation>
    <scope>NUCLEOTIDE SEQUENCE [LARGE SCALE GENOMIC DNA]</scope>
    <source>
        <strain evidence="3">WM2013NL</strain>
        <tissue evidence="3">Head and thorax</tissue>
    </source>
</reference>
<dbReference type="InterPro" id="IPR052055">
    <property type="entry name" value="Hepadnavirus_pol/RT"/>
</dbReference>
<feature type="region of interest" description="Disordered" evidence="1">
    <location>
        <begin position="220"/>
        <end position="302"/>
    </location>
</feature>
<dbReference type="STRING" id="104452.A0A0L7KM12"/>
<dbReference type="PANTHER" id="PTHR33050">
    <property type="entry name" value="REVERSE TRANSCRIPTASE DOMAIN-CONTAINING PROTEIN"/>
    <property type="match status" value="1"/>
</dbReference>
<dbReference type="Gene3D" id="3.10.10.10">
    <property type="entry name" value="HIV Type 1 Reverse Transcriptase, subunit A, domain 1"/>
    <property type="match status" value="1"/>
</dbReference>
<evidence type="ECO:0000313" key="4">
    <source>
        <dbReference type="Proteomes" id="UP000037510"/>
    </source>
</evidence>
<sequence length="675" mass="77408">MNENKLIGEGNQELAPDAPPEYGALPSSSIASSSSSSSSPAAPRREGRWSNGERVRYVETEKKYVARPGFYELDVNTELRHFDSNSNWLRLLDRSFGAMTHALVQQNELLKQNFQQLIEWSQLPTTALSADTLFEKMHSLFSEKSTYIKVSEDLLQLICGRRADIIQRRRDCILSSVKDKYIKHDLSKIPPTNANLFNPQQLSTFLEKAGGTNKLFTAQKRSAEEPHQMSMRNRQGGPQAKRPRRSFRNAEPDYDPQPSTSSRAATFKDFKGKNQKNFDNRRPKQGDKKYPTTQNKKPDRGYRIPFQVKPPLQNPNLLKRFQTPTSSSMSEQIITLKNQKVLIPVKLATPSFVSPMFLIKKSDSSNRPIFDLQNLNDYVSVVKFRLINVQRVPTFLQANDWVVKIDLTQAYFHLPIAQSHQRYLRVLYTPEATRRPELLQITCLPFGLSSSPKAFATVSNWVAHLFRTKGLRIIVYLDDFLIAHQDRHMLQDQAAEAIRVLTLLGWMVNFQKSVLNPTKVIEYLGISWNLHMNSKQLPIDKVLRISARIQGLLRDNRWSVKQAQCILGMLNFAAFVVPRGRLRCRPIQMAYNKLPKHDPFLKFRIDPQAATELSWWLETLTQSTPIHQRQVSHHITTDASGKGWGALVDNLPGSGIWSPEQKLWHSNLKEMWALI</sequence>
<dbReference type="SUPFAM" id="SSF56672">
    <property type="entry name" value="DNA/RNA polymerases"/>
    <property type="match status" value="1"/>
</dbReference>
<evidence type="ECO:0000313" key="3">
    <source>
        <dbReference type="EMBL" id="KOB64126.1"/>
    </source>
</evidence>